<evidence type="ECO:0000313" key="2">
    <source>
        <dbReference type="Proteomes" id="UP000030742"/>
    </source>
</evidence>
<evidence type="ECO:0000313" key="1">
    <source>
        <dbReference type="EMBL" id="ERL84624.1"/>
    </source>
</evidence>
<proteinExistence type="predicted"/>
<accession>U4TSX5</accession>
<dbReference type="Proteomes" id="UP000030742">
    <property type="component" value="Unassembled WGS sequence"/>
</dbReference>
<organism evidence="1 2">
    <name type="scientific">Dendroctonus ponderosae</name>
    <name type="common">Mountain pine beetle</name>
    <dbReference type="NCBI Taxonomy" id="77166"/>
    <lineage>
        <taxon>Eukaryota</taxon>
        <taxon>Metazoa</taxon>
        <taxon>Ecdysozoa</taxon>
        <taxon>Arthropoda</taxon>
        <taxon>Hexapoda</taxon>
        <taxon>Insecta</taxon>
        <taxon>Pterygota</taxon>
        <taxon>Neoptera</taxon>
        <taxon>Endopterygota</taxon>
        <taxon>Coleoptera</taxon>
        <taxon>Polyphaga</taxon>
        <taxon>Cucujiformia</taxon>
        <taxon>Curculionidae</taxon>
        <taxon>Scolytinae</taxon>
        <taxon>Dendroctonus</taxon>
    </lineage>
</organism>
<dbReference type="AlphaFoldDB" id="U4TSX5"/>
<protein>
    <submittedName>
        <fullName evidence="1">Uncharacterized protein</fullName>
    </submittedName>
</protein>
<name>U4TSX5_DENPD</name>
<reference evidence="1 2" key="1">
    <citation type="journal article" date="2013" name="Genome Biol.">
        <title>Draft genome of the mountain pine beetle, Dendroctonus ponderosae Hopkins, a major forest pest.</title>
        <authorList>
            <person name="Keeling C.I."/>
            <person name="Yuen M.M."/>
            <person name="Liao N.Y."/>
            <person name="Docking T.R."/>
            <person name="Chan S.K."/>
            <person name="Taylor G.A."/>
            <person name="Palmquist D.L."/>
            <person name="Jackman S.D."/>
            <person name="Nguyen A."/>
            <person name="Li M."/>
            <person name="Henderson H."/>
            <person name="Janes J.K."/>
            <person name="Zhao Y."/>
            <person name="Pandoh P."/>
            <person name="Moore R."/>
            <person name="Sperling F.A."/>
            <person name="Huber D.P."/>
            <person name="Birol I."/>
            <person name="Jones S.J."/>
            <person name="Bohlmann J."/>
        </authorList>
    </citation>
    <scope>NUCLEOTIDE SEQUENCE</scope>
</reference>
<gene>
    <name evidence="1" type="ORF">D910_02052</name>
</gene>
<sequence length="27" mass="3075">MEILRVKDEQLQKLCLCSLMVPKLAAT</sequence>
<dbReference type="EMBL" id="KB631607">
    <property type="protein sequence ID" value="ERL84624.1"/>
    <property type="molecule type" value="Genomic_DNA"/>
</dbReference>